<evidence type="ECO:0000256" key="10">
    <source>
        <dbReference type="PIRNR" id="PIRNR003097"/>
    </source>
</evidence>
<feature type="domain" description="FtsX extracellular" evidence="13">
    <location>
        <begin position="61"/>
        <end position="151"/>
    </location>
</feature>
<evidence type="ECO:0000313" key="18">
    <source>
        <dbReference type="Proteomes" id="UP000503330"/>
    </source>
</evidence>
<dbReference type="PIRSF" id="PIRSF003097">
    <property type="entry name" value="FtsX"/>
    <property type="match status" value="1"/>
</dbReference>
<evidence type="ECO:0000256" key="7">
    <source>
        <dbReference type="ARBA" id="ARBA00022989"/>
    </source>
</evidence>
<dbReference type="Pfam" id="PF18075">
    <property type="entry name" value="FtsX_ECD"/>
    <property type="match status" value="1"/>
</dbReference>
<feature type="transmembrane region" description="Helical" evidence="11">
    <location>
        <begin position="268"/>
        <end position="290"/>
    </location>
</feature>
<dbReference type="PANTHER" id="PTHR47755">
    <property type="entry name" value="CELL DIVISION PROTEIN FTSX"/>
    <property type="match status" value="1"/>
</dbReference>
<evidence type="ECO:0000256" key="11">
    <source>
        <dbReference type="SAM" id="Phobius"/>
    </source>
</evidence>
<dbReference type="GO" id="GO:0005886">
    <property type="term" value="C:plasma membrane"/>
    <property type="evidence" value="ECO:0007669"/>
    <property type="project" value="UniProtKB-SubCell"/>
</dbReference>
<dbReference type="NCBIfam" id="NF038347">
    <property type="entry name" value="FtsX_Gpos"/>
    <property type="match status" value="1"/>
</dbReference>
<feature type="domain" description="ABC3 transporter permease C-terminal" evidence="12">
    <location>
        <begin position="176"/>
        <end position="296"/>
    </location>
</feature>
<dbReference type="RefSeq" id="WP_002606055.1">
    <property type="nucleotide sequence ID" value="NZ_AP025565.1"/>
</dbReference>
<evidence type="ECO:0000256" key="3">
    <source>
        <dbReference type="ARBA" id="ARBA00021907"/>
    </source>
</evidence>
<dbReference type="EMBL" id="JQIF01000009">
    <property type="protein sequence ID" value="KGJ54693.1"/>
    <property type="molecule type" value="Genomic_DNA"/>
</dbReference>
<dbReference type="Gene3D" id="3.30.70.3040">
    <property type="match status" value="1"/>
</dbReference>
<evidence type="ECO:0000256" key="1">
    <source>
        <dbReference type="ARBA" id="ARBA00004651"/>
    </source>
</evidence>
<keyword evidence="7 11" id="KW-1133">Transmembrane helix</keyword>
<gene>
    <name evidence="15" type="primary">ftsX</name>
    <name evidence="14" type="ORF">CIAN88_01720</name>
    <name evidence="16" type="ORF">G4D54_20325</name>
    <name evidence="15" type="ORF">MKC95_01780</name>
</gene>
<dbReference type="GeneID" id="61927936"/>
<dbReference type="EMBL" id="JAKTMA010000002">
    <property type="protein sequence ID" value="MCR0231499.1"/>
    <property type="molecule type" value="Genomic_DNA"/>
</dbReference>
<comment type="function">
    <text evidence="10">Part of the ABC transporter FtsEX involved in asymmetric cellular division facilitating the initiation of sporulation.</text>
</comment>
<evidence type="ECO:0000256" key="4">
    <source>
        <dbReference type="ARBA" id="ARBA00022475"/>
    </source>
</evidence>
<dbReference type="EMBL" id="CP048838">
    <property type="protein sequence ID" value="QJA04612.1"/>
    <property type="molecule type" value="Genomic_DNA"/>
</dbReference>
<dbReference type="InterPro" id="IPR040690">
    <property type="entry name" value="FtsX_ECD"/>
</dbReference>
<dbReference type="Proteomes" id="UP000030008">
    <property type="component" value="Unassembled WGS sequence"/>
</dbReference>
<evidence type="ECO:0000313" key="14">
    <source>
        <dbReference type="EMBL" id="KGJ54693.1"/>
    </source>
</evidence>
<dbReference type="Proteomes" id="UP001203972">
    <property type="component" value="Unassembled WGS sequence"/>
</dbReference>
<evidence type="ECO:0000259" key="12">
    <source>
        <dbReference type="Pfam" id="PF02687"/>
    </source>
</evidence>
<dbReference type="Pfam" id="PF02687">
    <property type="entry name" value="FtsX"/>
    <property type="match status" value="1"/>
</dbReference>
<evidence type="ECO:0000256" key="2">
    <source>
        <dbReference type="ARBA" id="ARBA00007379"/>
    </source>
</evidence>
<sequence length="300" mass="33608">MIRFFKAFPKFIKTAFLSIFRHIAMSLSASSAVTITLILFSAFLMIAGNVSLFTNSIEDDLQIHVVLKADVKTQKKIDEAKDGLEKISGVRRVTFSDKDNELELMIKEKGKEFEMYRGKDNPLCNAFFVSVKDANQIKAINAQIEQLPFVKQSVYGGNSVSKMISVLNTIRSGGLVFVGLLTLLALFLISNSIKLTIYARNAEISIMRNVGAANWYIKVPFMIEGMLIGLMGAVLPCIFTYFGYQYFFDMLNGQIITSLFTLQPIMPFTLQICGILLLGGMLVGLVGSFFSTTKYLRWKR</sequence>
<keyword evidence="4 10" id="KW-1003">Cell membrane</keyword>
<dbReference type="GO" id="GO:0051301">
    <property type="term" value="P:cell division"/>
    <property type="evidence" value="ECO:0007669"/>
    <property type="project" value="UniProtKB-KW"/>
</dbReference>
<reference evidence="14 17" key="1">
    <citation type="submission" date="2014-08" db="EMBL/GenBank/DDBJ databases">
        <title>Clostridium innocuum, an unnegligible vancomycin-resistant pathogen causing extra-intestinal infections.</title>
        <authorList>
            <person name="Feng Y."/>
            <person name="Chiu C.-H."/>
        </authorList>
    </citation>
    <scope>NUCLEOTIDE SEQUENCE [LARGE SCALE GENOMIC DNA]</scope>
    <source>
        <strain evidence="14 17">AN88</strain>
    </source>
</reference>
<reference evidence="16 18" key="2">
    <citation type="submission" date="2020-02" db="EMBL/GenBank/DDBJ databases">
        <authorList>
            <person name="Kociolek L.K."/>
            <person name="Ozer E.A."/>
        </authorList>
    </citation>
    <scope>NUCLEOTIDE SEQUENCE [LARGE SCALE GENOMIC DNA]</scope>
    <source>
        <strain evidence="16 18">ATCC 14501</strain>
    </source>
</reference>
<evidence type="ECO:0000259" key="13">
    <source>
        <dbReference type="Pfam" id="PF18075"/>
    </source>
</evidence>
<dbReference type="InterPro" id="IPR003838">
    <property type="entry name" value="ABC3_permease_C"/>
</dbReference>
<keyword evidence="8 10" id="KW-0472">Membrane</keyword>
<evidence type="ECO:0000313" key="16">
    <source>
        <dbReference type="EMBL" id="QJA04612.1"/>
    </source>
</evidence>
<feature type="transmembrane region" description="Helical" evidence="11">
    <location>
        <begin position="227"/>
        <end position="248"/>
    </location>
</feature>
<comment type="similarity">
    <text evidence="2 10">Belongs to the ABC-4 integral membrane protein family. FtsX subfamily.</text>
</comment>
<comment type="subcellular location">
    <subcellularLocation>
        <location evidence="1">Cell membrane</location>
        <topology evidence="1">Multi-pass membrane protein</topology>
    </subcellularLocation>
</comment>
<accession>A0A099ICJ2</accession>
<dbReference type="Proteomes" id="UP000503330">
    <property type="component" value="Chromosome"/>
</dbReference>
<dbReference type="PANTHER" id="PTHR47755:SF1">
    <property type="entry name" value="CELL DIVISION PROTEIN FTSX"/>
    <property type="match status" value="1"/>
</dbReference>
<proteinExistence type="inferred from homology"/>
<evidence type="ECO:0000256" key="8">
    <source>
        <dbReference type="ARBA" id="ARBA00023136"/>
    </source>
</evidence>
<organism evidence="14 17">
    <name type="scientific">Clostridium innocuum</name>
    <dbReference type="NCBI Taxonomy" id="1522"/>
    <lineage>
        <taxon>Bacteria</taxon>
        <taxon>Bacillati</taxon>
        <taxon>Bacillota</taxon>
        <taxon>Clostridia</taxon>
        <taxon>Eubacteriales</taxon>
        <taxon>Clostridiaceae</taxon>
        <taxon>Clostridium</taxon>
    </lineage>
</organism>
<evidence type="ECO:0000256" key="6">
    <source>
        <dbReference type="ARBA" id="ARBA00022692"/>
    </source>
</evidence>
<evidence type="ECO:0000313" key="15">
    <source>
        <dbReference type="EMBL" id="MCR0231499.1"/>
    </source>
</evidence>
<dbReference type="InterPro" id="IPR058204">
    <property type="entry name" value="FtsX_firmicutes-type"/>
</dbReference>
<evidence type="ECO:0000256" key="9">
    <source>
        <dbReference type="ARBA" id="ARBA00023306"/>
    </source>
</evidence>
<dbReference type="InterPro" id="IPR004513">
    <property type="entry name" value="FtsX"/>
</dbReference>
<keyword evidence="9 10" id="KW-0131">Cell cycle</keyword>
<feature type="transmembrane region" description="Helical" evidence="11">
    <location>
        <begin position="20"/>
        <end position="46"/>
    </location>
</feature>
<keyword evidence="5 10" id="KW-0132">Cell division</keyword>
<evidence type="ECO:0000313" key="17">
    <source>
        <dbReference type="Proteomes" id="UP000030008"/>
    </source>
</evidence>
<dbReference type="AlphaFoldDB" id="A0A099ICJ2"/>
<reference evidence="15" key="3">
    <citation type="journal article" date="2022" name="Clin. Infect. Dis.">
        <title>Association between Clostridium innocuum and antibiotic-associated diarrhea in adults and children: A cross-sectional study and comparative genomics analysis.</title>
        <authorList>
            <person name="Cherny K.E."/>
            <person name="Muscat E.B."/>
            <person name="Balaji A."/>
            <person name="Mukherjee J."/>
            <person name="Ozer E.A."/>
            <person name="Angarone M.P."/>
            <person name="Hauser A.R."/>
            <person name="Sichel J.S."/>
            <person name="Amponsah E."/>
            <person name="Kociolek L.K."/>
        </authorList>
    </citation>
    <scope>NUCLEOTIDE SEQUENCE</scope>
    <source>
        <strain evidence="15">NU1-AC-029v</strain>
    </source>
</reference>
<feature type="transmembrane region" description="Helical" evidence="11">
    <location>
        <begin position="170"/>
        <end position="190"/>
    </location>
</feature>
<name>A0A099ICJ2_CLOIN</name>
<protein>
    <recommendedName>
        <fullName evidence="3 10">Cell division protein FtsX</fullName>
    </recommendedName>
</protein>
<keyword evidence="6 11" id="KW-0812">Transmembrane</keyword>
<evidence type="ECO:0000256" key="5">
    <source>
        <dbReference type="ARBA" id="ARBA00022618"/>
    </source>
</evidence>